<accession>A0A4Y2RTU4</accession>
<keyword evidence="2" id="KW-1185">Reference proteome</keyword>
<reference evidence="1 2" key="1">
    <citation type="journal article" date="2019" name="Sci. Rep.">
        <title>Orb-weaving spider Araneus ventricosus genome elucidates the spidroin gene catalogue.</title>
        <authorList>
            <person name="Kono N."/>
            <person name="Nakamura H."/>
            <person name="Ohtoshi R."/>
            <person name="Moran D.A.P."/>
            <person name="Shinohara A."/>
            <person name="Yoshida Y."/>
            <person name="Fujiwara M."/>
            <person name="Mori M."/>
            <person name="Tomita M."/>
            <person name="Arakawa K."/>
        </authorList>
    </citation>
    <scope>NUCLEOTIDE SEQUENCE [LARGE SCALE GENOMIC DNA]</scope>
</reference>
<dbReference type="AlphaFoldDB" id="A0A4Y2RTU4"/>
<evidence type="ECO:0000313" key="2">
    <source>
        <dbReference type="Proteomes" id="UP000499080"/>
    </source>
</evidence>
<organism evidence="1 2">
    <name type="scientific">Araneus ventricosus</name>
    <name type="common">Orbweaver spider</name>
    <name type="synonym">Epeira ventricosa</name>
    <dbReference type="NCBI Taxonomy" id="182803"/>
    <lineage>
        <taxon>Eukaryota</taxon>
        <taxon>Metazoa</taxon>
        <taxon>Ecdysozoa</taxon>
        <taxon>Arthropoda</taxon>
        <taxon>Chelicerata</taxon>
        <taxon>Arachnida</taxon>
        <taxon>Araneae</taxon>
        <taxon>Araneomorphae</taxon>
        <taxon>Entelegynae</taxon>
        <taxon>Araneoidea</taxon>
        <taxon>Araneidae</taxon>
        <taxon>Araneus</taxon>
    </lineage>
</organism>
<sequence length="193" mass="21642">MLDSWTCKEKIRGNECVDKATKTDNTARETFAPLTTPYRPLSYLHIEYGEVSGTDGQTLENPAFNEKVLDTSLLEDTASLSKLRVGQVFLTHRHILRSDATSICNKCNCILSVRHILCLCKNLYTKDELTSVHIVDLIDILGRTNPSVNVCFFFKGSSTYLNLGSKVTMLSKFLFDLKTMSAGIVWPNCPLCH</sequence>
<dbReference type="Proteomes" id="UP000499080">
    <property type="component" value="Unassembled WGS sequence"/>
</dbReference>
<proteinExistence type="predicted"/>
<dbReference type="OrthoDB" id="6497161at2759"/>
<evidence type="ECO:0000313" key="1">
    <source>
        <dbReference type="EMBL" id="GBN79294.1"/>
    </source>
</evidence>
<protein>
    <submittedName>
        <fullName evidence="1">Uncharacterized protein</fullName>
    </submittedName>
</protein>
<dbReference type="EMBL" id="BGPR01018488">
    <property type="protein sequence ID" value="GBN79294.1"/>
    <property type="molecule type" value="Genomic_DNA"/>
</dbReference>
<name>A0A4Y2RTU4_ARAVE</name>
<gene>
    <name evidence="1" type="ORF">AVEN_125134_1</name>
</gene>
<comment type="caution">
    <text evidence="1">The sequence shown here is derived from an EMBL/GenBank/DDBJ whole genome shotgun (WGS) entry which is preliminary data.</text>
</comment>